<evidence type="ECO:0000256" key="2">
    <source>
        <dbReference type="ARBA" id="ARBA00023125"/>
    </source>
</evidence>
<dbReference type="Pfam" id="PF09339">
    <property type="entry name" value="HTH_IclR"/>
    <property type="match status" value="1"/>
</dbReference>
<dbReference type="InterPro" id="IPR005471">
    <property type="entry name" value="Tscrpt_reg_IclR_N"/>
</dbReference>
<evidence type="ECO:0000256" key="1">
    <source>
        <dbReference type="ARBA" id="ARBA00023015"/>
    </source>
</evidence>
<keyword evidence="2" id="KW-0238">DNA-binding</keyword>
<gene>
    <name evidence="6" type="ORF">PYV00_00335</name>
</gene>
<dbReference type="Pfam" id="PF01614">
    <property type="entry name" value="IclR_C"/>
    <property type="match status" value="1"/>
</dbReference>
<evidence type="ECO:0000259" key="5">
    <source>
        <dbReference type="PROSITE" id="PS51078"/>
    </source>
</evidence>
<dbReference type="PROSITE" id="PS51078">
    <property type="entry name" value="ICLR_ED"/>
    <property type="match status" value="1"/>
</dbReference>
<dbReference type="InterPro" id="IPR014757">
    <property type="entry name" value="Tscrpt_reg_IclR_C"/>
</dbReference>
<dbReference type="SUPFAM" id="SSF55781">
    <property type="entry name" value="GAF domain-like"/>
    <property type="match status" value="1"/>
</dbReference>
<accession>A0ABT5WJE4</accession>
<keyword evidence="7" id="KW-1185">Reference proteome</keyword>
<dbReference type="InterPro" id="IPR050707">
    <property type="entry name" value="HTH_MetabolicPath_Reg"/>
</dbReference>
<dbReference type="InterPro" id="IPR036388">
    <property type="entry name" value="WH-like_DNA-bd_sf"/>
</dbReference>
<comment type="caution">
    <text evidence="6">The sequence shown here is derived from an EMBL/GenBank/DDBJ whole genome shotgun (WGS) entry which is preliminary data.</text>
</comment>
<dbReference type="EMBL" id="JARESE010000001">
    <property type="protein sequence ID" value="MDE8650161.1"/>
    <property type="molecule type" value="Genomic_DNA"/>
</dbReference>
<sequence length="267" mass="27469">MLADQPAEARRAQSPQSVTRVIRILEALCASPAPLSLADLSRLLGTPKSSLAALLRGLADEGFVAAADGAWRLGPGAFGLGSALAEARRRFASSDLIRDGLRRLAERSGETVLFAVADDDGERLTYVDVIESRNAVRFAVSIGDRRPLHATAGGRALLAAGPEAAASAYLARLRPERFTAATLVDPAALAREIAAIRAAGVAQTVDQAAEGVTGTAVAIRDAAGAVVGALVVAAPSSRSADRLEELARLVGEEGATISRSLGFRGLG</sequence>
<protein>
    <submittedName>
        <fullName evidence="6">IclR family transcriptional regulator</fullName>
    </submittedName>
</protein>
<dbReference type="Gene3D" id="1.10.10.10">
    <property type="entry name" value="Winged helix-like DNA-binding domain superfamily/Winged helix DNA-binding domain"/>
    <property type="match status" value="1"/>
</dbReference>
<dbReference type="PANTHER" id="PTHR30136:SF24">
    <property type="entry name" value="HTH-TYPE TRANSCRIPTIONAL REPRESSOR ALLR"/>
    <property type="match status" value="1"/>
</dbReference>
<evidence type="ECO:0000313" key="6">
    <source>
        <dbReference type="EMBL" id="MDE8650161.1"/>
    </source>
</evidence>
<dbReference type="PANTHER" id="PTHR30136">
    <property type="entry name" value="HELIX-TURN-HELIX TRANSCRIPTIONAL REGULATOR, ICLR FAMILY"/>
    <property type="match status" value="1"/>
</dbReference>
<dbReference type="InterPro" id="IPR029016">
    <property type="entry name" value="GAF-like_dom_sf"/>
</dbReference>
<dbReference type="SMART" id="SM00346">
    <property type="entry name" value="HTH_ICLR"/>
    <property type="match status" value="1"/>
</dbReference>
<dbReference type="RefSeq" id="WP_275226246.1">
    <property type="nucleotide sequence ID" value="NZ_JARESE010000001.1"/>
</dbReference>
<evidence type="ECO:0000256" key="3">
    <source>
        <dbReference type="ARBA" id="ARBA00023163"/>
    </source>
</evidence>
<dbReference type="Proteomes" id="UP001216253">
    <property type="component" value="Unassembled WGS sequence"/>
</dbReference>
<dbReference type="InterPro" id="IPR036390">
    <property type="entry name" value="WH_DNA-bd_sf"/>
</dbReference>
<dbReference type="SUPFAM" id="SSF46785">
    <property type="entry name" value="Winged helix' DNA-binding domain"/>
    <property type="match status" value="1"/>
</dbReference>
<organism evidence="6 7">
    <name type="scientific">Novosphingobium album</name>
    <name type="common">ex Liu et al. 2023</name>
    <dbReference type="NCBI Taxonomy" id="3031130"/>
    <lineage>
        <taxon>Bacteria</taxon>
        <taxon>Pseudomonadati</taxon>
        <taxon>Pseudomonadota</taxon>
        <taxon>Alphaproteobacteria</taxon>
        <taxon>Sphingomonadales</taxon>
        <taxon>Sphingomonadaceae</taxon>
        <taxon>Novosphingobium</taxon>
    </lineage>
</organism>
<evidence type="ECO:0000259" key="4">
    <source>
        <dbReference type="PROSITE" id="PS51077"/>
    </source>
</evidence>
<feature type="domain" description="IclR-ED" evidence="5">
    <location>
        <begin position="76"/>
        <end position="263"/>
    </location>
</feature>
<proteinExistence type="predicted"/>
<reference evidence="6 7" key="1">
    <citation type="submission" date="2023-03" db="EMBL/GenBank/DDBJ databases">
        <title>NovoSphingobium album sp. nov. isolated from polycyclic aromatic hydrocarbons- and heavy-metal polluted soil.</title>
        <authorList>
            <person name="Liu Z."/>
            <person name="Wang K."/>
        </authorList>
    </citation>
    <scope>NUCLEOTIDE SEQUENCE [LARGE SCALE GENOMIC DNA]</scope>
    <source>
        <strain evidence="6 7">H3SJ31-1</strain>
    </source>
</reference>
<evidence type="ECO:0000313" key="7">
    <source>
        <dbReference type="Proteomes" id="UP001216253"/>
    </source>
</evidence>
<feature type="domain" description="HTH iclR-type" evidence="4">
    <location>
        <begin position="15"/>
        <end position="75"/>
    </location>
</feature>
<name>A0ABT5WJE4_9SPHN</name>
<keyword evidence="1" id="KW-0805">Transcription regulation</keyword>
<keyword evidence="3" id="KW-0804">Transcription</keyword>
<dbReference type="PROSITE" id="PS51077">
    <property type="entry name" value="HTH_ICLR"/>
    <property type="match status" value="1"/>
</dbReference>
<dbReference type="Gene3D" id="3.30.450.40">
    <property type="match status" value="1"/>
</dbReference>